<proteinExistence type="predicted"/>
<accession>A0AAE6YZH6</accession>
<protein>
    <submittedName>
        <fullName evidence="1">Uncharacterized protein</fullName>
    </submittedName>
</protein>
<gene>
    <name evidence="1" type="ORF">DWG24_10205</name>
</gene>
<dbReference type="AlphaFoldDB" id="A0AAE6YZH6"/>
<dbReference type="RefSeq" id="WP_168362428.1">
    <property type="nucleotide sequence ID" value="NZ_CP033622.1"/>
</dbReference>
<sequence>MLTLTDSNMQDVSRLIGLLNKIIECVVKIEGRTASFAGITKSIRILNERQLNGFSNLHWYITSDFRMMVERGIYGEVELDQLTDEVYKIIEMNKIFHK</sequence>
<reference evidence="1 2" key="1">
    <citation type="submission" date="2018-11" db="EMBL/GenBank/DDBJ databases">
        <title>Complete genome sequence of Dickeya zeae strain CE1 infecting Canna edulis Ker-Gawl. in China.</title>
        <authorList>
            <person name="Zhang J."/>
            <person name="Lin B."/>
            <person name="Shen H."/>
            <person name="Jiang S."/>
            <person name="Pu X."/>
            <person name="Sun D."/>
        </authorList>
    </citation>
    <scope>NUCLEOTIDE SEQUENCE [LARGE SCALE GENOMIC DNA]</scope>
    <source>
        <strain evidence="1 2">CE1</strain>
    </source>
</reference>
<evidence type="ECO:0000313" key="2">
    <source>
        <dbReference type="Proteomes" id="UP000500801"/>
    </source>
</evidence>
<dbReference type="Proteomes" id="UP000500801">
    <property type="component" value="Chromosome"/>
</dbReference>
<evidence type="ECO:0000313" key="1">
    <source>
        <dbReference type="EMBL" id="QIZ51107.1"/>
    </source>
</evidence>
<organism evidence="1 2">
    <name type="scientific">Dickeya zeae</name>
    <dbReference type="NCBI Taxonomy" id="204042"/>
    <lineage>
        <taxon>Bacteria</taxon>
        <taxon>Pseudomonadati</taxon>
        <taxon>Pseudomonadota</taxon>
        <taxon>Gammaproteobacteria</taxon>
        <taxon>Enterobacterales</taxon>
        <taxon>Pectobacteriaceae</taxon>
        <taxon>Dickeya</taxon>
    </lineage>
</organism>
<name>A0AAE6YZH6_9GAMM</name>
<dbReference type="EMBL" id="CP033622">
    <property type="protein sequence ID" value="QIZ51107.1"/>
    <property type="molecule type" value="Genomic_DNA"/>
</dbReference>